<evidence type="ECO:0000313" key="6">
    <source>
        <dbReference type="Proteomes" id="UP001597052"/>
    </source>
</evidence>
<evidence type="ECO:0000256" key="2">
    <source>
        <dbReference type="ARBA" id="ARBA00023125"/>
    </source>
</evidence>
<dbReference type="SMART" id="SM00344">
    <property type="entry name" value="HTH_ASNC"/>
    <property type="match status" value="1"/>
</dbReference>
<dbReference type="PANTHER" id="PTHR30154">
    <property type="entry name" value="LEUCINE-RESPONSIVE REGULATORY PROTEIN"/>
    <property type="match status" value="1"/>
</dbReference>
<dbReference type="InterPro" id="IPR036390">
    <property type="entry name" value="WH_DNA-bd_sf"/>
</dbReference>
<dbReference type="GO" id="GO:0003677">
    <property type="term" value="F:DNA binding"/>
    <property type="evidence" value="ECO:0007669"/>
    <property type="project" value="UniProtKB-KW"/>
</dbReference>
<proteinExistence type="predicted"/>
<dbReference type="PANTHER" id="PTHR30154:SF34">
    <property type="entry name" value="TRANSCRIPTIONAL REGULATOR AZLB"/>
    <property type="match status" value="1"/>
</dbReference>
<sequence length="162" mass="17843">MVGIELDTVDRTILHLLQEGARTVTAEEMGEVADVSASTVRNRIEKLEQAGVIQDYHPQIDYAQAGYHLHLFIICRVPRAERAARAEDALDIVGTVTVREMLTGSNNLHIEAVAEDASAVDTISEKIESLDLEITSIEVVKETHVQPFDHFGPAPQTNNSDQ</sequence>
<accession>A0ABD6D9B8</accession>
<evidence type="ECO:0000256" key="1">
    <source>
        <dbReference type="ARBA" id="ARBA00023015"/>
    </source>
</evidence>
<keyword evidence="1" id="KW-0805">Transcription regulation</keyword>
<protein>
    <submittedName>
        <fullName evidence="5">Lrp/AsnC family transcriptional regulator</fullName>
    </submittedName>
</protein>
<dbReference type="CDD" id="cd00090">
    <property type="entry name" value="HTH_ARSR"/>
    <property type="match status" value="1"/>
</dbReference>
<dbReference type="PRINTS" id="PR00033">
    <property type="entry name" value="HTHASNC"/>
</dbReference>
<dbReference type="Proteomes" id="UP001597052">
    <property type="component" value="Unassembled WGS sequence"/>
</dbReference>
<organism evidence="5 6">
    <name type="scientific">Halohasta litorea</name>
    <dbReference type="NCBI Taxonomy" id="869891"/>
    <lineage>
        <taxon>Archaea</taxon>
        <taxon>Methanobacteriati</taxon>
        <taxon>Methanobacteriota</taxon>
        <taxon>Stenosarchaea group</taxon>
        <taxon>Halobacteria</taxon>
        <taxon>Halobacteriales</taxon>
        <taxon>Haloferacaceae</taxon>
        <taxon>Halohasta</taxon>
    </lineage>
</organism>
<dbReference type="SUPFAM" id="SSF46785">
    <property type="entry name" value="Winged helix' DNA-binding domain"/>
    <property type="match status" value="1"/>
</dbReference>
<dbReference type="RefSeq" id="WP_256396643.1">
    <property type="nucleotide sequence ID" value="NZ_JANHDJ010000005.1"/>
</dbReference>
<gene>
    <name evidence="5" type="ORF">ACFSBW_07715</name>
</gene>
<feature type="domain" description="HTH asnC-type" evidence="4">
    <location>
        <begin position="6"/>
        <end position="68"/>
    </location>
</feature>
<reference evidence="5 6" key="1">
    <citation type="journal article" date="2019" name="Int. J. Syst. Evol. Microbiol.">
        <title>The Global Catalogue of Microorganisms (GCM) 10K type strain sequencing project: providing services to taxonomists for standard genome sequencing and annotation.</title>
        <authorList>
            <consortium name="The Broad Institute Genomics Platform"/>
            <consortium name="The Broad Institute Genome Sequencing Center for Infectious Disease"/>
            <person name="Wu L."/>
            <person name="Ma J."/>
        </authorList>
    </citation>
    <scope>NUCLEOTIDE SEQUENCE [LARGE SCALE GENOMIC DNA]</scope>
    <source>
        <strain evidence="5 6">CGMCC 1.10593</strain>
    </source>
</reference>
<keyword evidence="2" id="KW-0238">DNA-binding</keyword>
<dbReference type="Gene3D" id="3.30.70.920">
    <property type="match status" value="1"/>
</dbReference>
<comment type="caution">
    <text evidence="5">The sequence shown here is derived from an EMBL/GenBank/DDBJ whole genome shotgun (WGS) entry which is preliminary data.</text>
</comment>
<evidence type="ECO:0000256" key="3">
    <source>
        <dbReference type="ARBA" id="ARBA00023163"/>
    </source>
</evidence>
<evidence type="ECO:0000313" key="5">
    <source>
        <dbReference type="EMBL" id="MFD1641759.1"/>
    </source>
</evidence>
<dbReference type="InterPro" id="IPR019888">
    <property type="entry name" value="Tscrpt_reg_AsnC-like"/>
</dbReference>
<dbReference type="InterPro" id="IPR011991">
    <property type="entry name" value="ArsR-like_HTH"/>
</dbReference>
<dbReference type="Gene3D" id="1.10.10.10">
    <property type="entry name" value="Winged helix-like DNA-binding domain superfamily/Winged helix DNA-binding domain"/>
    <property type="match status" value="1"/>
</dbReference>
<dbReference type="Pfam" id="PF13404">
    <property type="entry name" value="HTH_AsnC-type"/>
    <property type="match status" value="1"/>
</dbReference>
<name>A0ABD6D9B8_9EURY</name>
<keyword evidence="3" id="KW-0804">Transcription</keyword>
<dbReference type="InterPro" id="IPR036388">
    <property type="entry name" value="WH-like_DNA-bd_sf"/>
</dbReference>
<evidence type="ECO:0000259" key="4">
    <source>
        <dbReference type="PROSITE" id="PS50956"/>
    </source>
</evidence>
<dbReference type="EMBL" id="JBHUDM010000002">
    <property type="protein sequence ID" value="MFD1641759.1"/>
    <property type="molecule type" value="Genomic_DNA"/>
</dbReference>
<dbReference type="InterPro" id="IPR000485">
    <property type="entry name" value="AsnC-type_HTH_dom"/>
</dbReference>
<dbReference type="PROSITE" id="PS50956">
    <property type="entry name" value="HTH_ASNC_2"/>
    <property type="match status" value="1"/>
</dbReference>
<dbReference type="AlphaFoldDB" id="A0ABD6D9B8"/>
<keyword evidence="6" id="KW-1185">Reference proteome</keyword>